<dbReference type="PROSITE" id="PS01320">
    <property type="entry name" value="UPF0067"/>
    <property type="match status" value="1"/>
</dbReference>
<evidence type="ECO:0000313" key="4">
    <source>
        <dbReference type="Proteomes" id="UP000075787"/>
    </source>
</evidence>
<dbReference type="OrthoDB" id="9796252at2"/>
<sequence>MFDAAPIDTDATPKPELYRLLARQLDALIAGERDPVANAANMSALIWMSLPGLNWAGFYFLKSPDELVLGPFQGRPACVRIARGRGVCGTAVAEGRTQLVEDVHAFPGHIACDAASASEIVVPLIRDGRTLGVLDLDSPHPARFDTEDQAGLERLAAIWVAGSDCA</sequence>
<organism evidence="3 4">
    <name type="scientific">Tistrella mobilis</name>
    <dbReference type="NCBI Taxonomy" id="171437"/>
    <lineage>
        <taxon>Bacteria</taxon>
        <taxon>Pseudomonadati</taxon>
        <taxon>Pseudomonadota</taxon>
        <taxon>Alphaproteobacteria</taxon>
        <taxon>Geminicoccales</taxon>
        <taxon>Geminicoccaceae</taxon>
        <taxon>Tistrella</taxon>
    </lineage>
</organism>
<evidence type="ECO:0000259" key="2">
    <source>
        <dbReference type="Pfam" id="PF13185"/>
    </source>
</evidence>
<reference evidence="3 4" key="1">
    <citation type="submission" date="2015-12" db="EMBL/GenBank/DDBJ databases">
        <title>Genome sequence of Tistrella mobilis MCCC 1A02139.</title>
        <authorList>
            <person name="Lu L."/>
            <person name="Lai Q."/>
            <person name="Shao Z."/>
            <person name="Qian P."/>
        </authorList>
    </citation>
    <scope>NUCLEOTIDE SEQUENCE [LARGE SCALE GENOMIC DNA]</scope>
    <source>
        <strain evidence="3 4">MCCC 1A02139</strain>
    </source>
</reference>
<dbReference type="GeneID" id="97240761"/>
<dbReference type="Pfam" id="PF13185">
    <property type="entry name" value="GAF_2"/>
    <property type="match status" value="1"/>
</dbReference>
<dbReference type="InterPro" id="IPR029016">
    <property type="entry name" value="GAF-like_dom_sf"/>
</dbReference>
<dbReference type="GO" id="GO:0005829">
    <property type="term" value="C:cytosol"/>
    <property type="evidence" value="ECO:0007669"/>
    <property type="project" value="TreeGrafter"/>
</dbReference>
<dbReference type="InterPro" id="IPR003018">
    <property type="entry name" value="GAF"/>
</dbReference>
<accession>A0A161R119</accession>
<dbReference type="Gene3D" id="3.30.450.40">
    <property type="match status" value="1"/>
</dbReference>
<feature type="domain" description="GAF" evidence="2">
    <location>
        <begin position="67"/>
        <end position="157"/>
    </location>
</feature>
<gene>
    <name evidence="3" type="ORF">AUP44_10640</name>
</gene>
<dbReference type="InterPro" id="IPR000614">
    <property type="entry name" value="FRMsr_CS"/>
</dbReference>
<dbReference type="GO" id="GO:0033745">
    <property type="term" value="F:L-methionine-(R)-S-oxide reductase activity"/>
    <property type="evidence" value="ECO:0007669"/>
    <property type="project" value="TreeGrafter"/>
</dbReference>
<dbReference type="Proteomes" id="UP000075787">
    <property type="component" value="Unassembled WGS sequence"/>
</dbReference>
<dbReference type="AlphaFoldDB" id="A0A161R119"/>
<dbReference type="EMBL" id="LPZR01000183">
    <property type="protein sequence ID" value="KYO51090.1"/>
    <property type="molecule type" value="Genomic_DNA"/>
</dbReference>
<dbReference type="PANTHER" id="PTHR21021:SF15">
    <property type="entry name" value="FREE METHIONINE-R-SULFOXIDE REDUCTASE"/>
    <property type="match status" value="1"/>
</dbReference>
<protein>
    <submittedName>
        <fullName evidence="3">GAF domain-containing protein</fullName>
    </submittedName>
</protein>
<evidence type="ECO:0000313" key="3">
    <source>
        <dbReference type="EMBL" id="KYO51090.1"/>
    </source>
</evidence>
<dbReference type="FunFam" id="3.30.450.40:FF:000008">
    <property type="entry name" value="GAF domain-containing proteins"/>
    <property type="match status" value="1"/>
</dbReference>
<comment type="similarity">
    <text evidence="1">Belongs to the free Met sulfoxide reductase family.</text>
</comment>
<dbReference type="PANTHER" id="PTHR21021">
    <property type="entry name" value="GAF/PUTATIVE CYTOSKELETAL PROTEIN"/>
    <property type="match status" value="1"/>
</dbReference>
<dbReference type="RefSeq" id="WP_062767128.1">
    <property type="nucleotide sequence ID" value="NZ_CP121045.1"/>
</dbReference>
<dbReference type="InterPro" id="IPR051330">
    <property type="entry name" value="Phosphatase_reg/MetRdx"/>
</dbReference>
<comment type="caution">
    <text evidence="3">The sequence shown here is derived from an EMBL/GenBank/DDBJ whole genome shotgun (WGS) entry which is preliminary data.</text>
</comment>
<name>A0A161R119_9PROT</name>
<evidence type="ECO:0000256" key="1">
    <source>
        <dbReference type="ARBA" id="ARBA00038454"/>
    </source>
</evidence>
<proteinExistence type="inferred from homology"/>
<dbReference type="SUPFAM" id="SSF55781">
    <property type="entry name" value="GAF domain-like"/>
    <property type="match status" value="1"/>
</dbReference>